<dbReference type="Proteomes" id="UP000783686">
    <property type="component" value="Unassembled WGS sequence"/>
</dbReference>
<reference evidence="1" key="1">
    <citation type="submission" date="2020-09" db="EMBL/GenBank/DDBJ databases">
        <authorList>
            <person name="Kikuchi T."/>
        </authorList>
    </citation>
    <scope>NUCLEOTIDE SEQUENCE</scope>
    <source>
        <strain evidence="1">SH1</strain>
    </source>
</reference>
<dbReference type="SUPFAM" id="SSF56059">
    <property type="entry name" value="Glutathione synthetase ATP-binding domain-like"/>
    <property type="match status" value="1"/>
</dbReference>
<dbReference type="OrthoDB" id="5790559at2759"/>
<name>A0A811L8N5_9BILA</name>
<organism evidence="1 2">
    <name type="scientific">Bursaphelenchus okinawaensis</name>
    <dbReference type="NCBI Taxonomy" id="465554"/>
    <lineage>
        <taxon>Eukaryota</taxon>
        <taxon>Metazoa</taxon>
        <taxon>Ecdysozoa</taxon>
        <taxon>Nematoda</taxon>
        <taxon>Chromadorea</taxon>
        <taxon>Rhabditida</taxon>
        <taxon>Tylenchina</taxon>
        <taxon>Tylenchomorpha</taxon>
        <taxon>Aphelenchoidea</taxon>
        <taxon>Aphelenchoididae</taxon>
        <taxon>Bursaphelenchus</taxon>
    </lineage>
</organism>
<dbReference type="EMBL" id="CAJFCW020000005">
    <property type="protein sequence ID" value="CAG9118385.1"/>
    <property type="molecule type" value="Genomic_DNA"/>
</dbReference>
<dbReference type="EMBL" id="CAJFDH010000005">
    <property type="protein sequence ID" value="CAD5223648.1"/>
    <property type="molecule type" value="Genomic_DNA"/>
</dbReference>
<evidence type="ECO:0000313" key="2">
    <source>
        <dbReference type="Proteomes" id="UP000614601"/>
    </source>
</evidence>
<sequence length="319" mass="36160">MTRCVAIIAVWKHPLDLSLLHKPFDQRLIVVGPKSMIHGENNIDTFHYIDGPIGKQDNNYSPIIQKTLELCASLGTTRCRLITFEKALQQEVAQIRTELSLEGLKHKEYVSLFNRKEIKNLCKKGSVPSAKLCSLGSIQAHLEQWVDHATSNLGKYPIVVRPQKNLLYGYSGLRIIYNGDEFNEYLKEMVVRQTGGNIKPAQILAEECIQDGQEVVVMFSTKTGLYATLAIVEPSNTFLTASRSGDPYAIEYLNADQTRDTFPGLETFVTQTLKSIFQFDHSEILFLKAVYKGHNDIRFMNLSLELNNQTLNSLFRRSQ</sequence>
<protein>
    <recommendedName>
        <fullName evidence="3">ATP-grasp domain-containing protein</fullName>
    </recommendedName>
</protein>
<keyword evidence="2" id="KW-1185">Reference proteome</keyword>
<comment type="caution">
    <text evidence="1">The sequence shown here is derived from an EMBL/GenBank/DDBJ whole genome shotgun (WGS) entry which is preliminary data.</text>
</comment>
<evidence type="ECO:0000313" key="1">
    <source>
        <dbReference type="EMBL" id="CAD5223648.1"/>
    </source>
</evidence>
<gene>
    <name evidence="1" type="ORF">BOKJ2_LOCUS10418</name>
</gene>
<evidence type="ECO:0008006" key="3">
    <source>
        <dbReference type="Google" id="ProtNLM"/>
    </source>
</evidence>
<accession>A0A811L8N5</accession>
<proteinExistence type="predicted"/>
<dbReference type="Proteomes" id="UP000614601">
    <property type="component" value="Unassembled WGS sequence"/>
</dbReference>
<dbReference type="AlphaFoldDB" id="A0A811L8N5"/>